<feature type="compositionally biased region" description="Pro residues" evidence="1">
    <location>
        <begin position="80"/>
        <end position="135"/>
    </location>
</feature>
<evidence type="ECO:0000256" key="1">
    <source>
        <dbReference type="SAM" id="MobiDB-lite"/>
    </source>
</evidence>
<organism evidence="3 4">
    <name type="scientific">Paraphoma chrysanthemicola</name>
    <dbReference type="NCBI Taxonomy" id="798071"/>
    <lineage>
        <taxon>Eukaryota</taxon>
        <taxon>Fungi</taxon>
        <taxon>Dikarya</taxon>
        <taxon>Ascomycota</taxon>
        <taxon>Pezizomycotina</taxon>
        <taxon>Dothideomycetes</taxon>
        <taxon>Pleosporomycetidae</taxon>
        <taxon>Pleosporales</taxon>
        <taxon>Pleosporineae</taxon>
        <taxon>Phaeosphaeriaceae</taxon>
        <taxon>Paraphoma</taxon>
    </lineage>
</organism>
<evidence type="ECO:0000256" key="2">
    <source>
        <dbReference type="SAM" id="SignalP"/>
    </source>
</evidence>
<name>A0A8K0QSB6_9PLEO</name>
<proteinExistence type="predicted"/>
<feature type="region of interest" description="Disordered" evidence="1">
    <location>
        <begin position="74"/>
        <end position="135"/>
    </location>
</feature>
<sequence length="135" mass="13130">MRYLLLSTVLSLAIGSPLSPSENNVAQLEKRQSPACAAAASLDQCNAFCTQNANSGGACVNCCQSIQGDCIARAASPGLSPGPSPAPSPAPSPGPSPGPSPAPSPPADPLTTPTPIPAPIPTPGSPPPLTTPGSG</sequence>
<comment type="caution">
    <text evidence="3">The sequence shown here is derived from an EMBL/GenBank/DDBJ whole genome shotgun (WGS) entry which is preliminary data.</text>
</comment>
<reference evidence="3" key="1">
    <citation type="journal article" date="2021" name="Nat. Commun.">
        <title>Genetic determinants of endophytism in the Arabidopsis root mycobiome.</title>
        <authorList>
            <person name="Mesny F."/>
            <person name="Miyauchi S."/>
            <person name="Thiergart T."/>
            <person name="Pickel B."/>
            <person name="Atanasova L."/>
            <person name="Karlsson M."/>
            <person name="Huettel B."/>
            <person name="Barry K.W."/>
            <person name="Haridas S."/>
            <person name="Chen C."/>
            <person name="Bauer D."/>
            <person name="Andreopoulos W."/>
            <person name="Pangilinan J."/>
            <person name="LaButti K."/>
            <person name="Riley R."/>
            <person name="Lipzen A."/>
            <person name="Clum A."/>
            <person name="Drula E."/>
            <person name="Henrissat B."/>
            <person name="Kohler A."/>
            <person name="Grigoriev I.V."/>
            <person name="Martin F.M."/>
            <person name="Hacquard S."/>
        </authorList>
    </citation>
    <scope>NUCLEOTIDE SEQUENCE</scope>
    <source>
        <strain evidence="3">MPI-SDFR-AT-0120</strain>
    </source>
</reference>
<protein>
    <submittedName>
        <fullName evidence="3">Uncharacterized protein</fullName>
    </submittedName>
</protein>
<dbReference type="EMBL" id="JAGMVJ010000033">
    <property type="protein sequence ID" value="KAH7067862.1"/>
    <property type="molecule type" value="Genomic_DNA"/>
</dbReference>
<feature type="signal peptide" evidence="2">
    <location>
        <begin position="1"/>
        <end position="15"/>
    </location>
</feature>
<dbReference type="AlphaFoldDB" id="A0A8K0QSB6"/>
<evidence type="ECO:0000313" key="3">
    <source>
        <dbReference type="EMBL" id="KAH7067862.1"/>
    </source>
</evidence>
<accession>A0A8K0QSB6</accession>
<keyword evidence="2" id="KW-0732">Signal</keyword>
<evidence type="ECO:0000313" key="4">
    <source>
        <dbReference type="Proteomes" id="UP000813461"/>
    </source>
</evidence>
<keyword evidence="4" id="KW-1185">Reference proteome</keyword>
<feature type="chain" id="PRO_5035421080" evidence="2">
    <location>
        <begin position="16"/>
        <end position="135"/>
    </location>
</feature>
<gene>
    <name evidence="3" type="ORF">FB567DRAFT_555464</name>
</gene>
<dbReference type="Proteomes" id="UP000813461">
    <property type="component" value="Unassembled WGS sequence"/>
</dbReference>